<feature type="compositionally biased region" description="Polar residues" evidence="1">
    <location>
        <begin position="294"/>
        <end position="311"/>
    </location>
</feature>
<feature type="region of interest" description="Disordered" evidence="1">
    <location>
        <begin position="292"/>
        <end position="311"/>
    </location>
</feature>
<protein>
    <submittedName>
        <fullName evidence="2">Uncharacterized protein</fullName>
    </submittedName>
</protein>
<evidence type="ECO:0000313" key="2">
    <source>
        <dbReference type="EMBL" id="SHI60034.1"/>
    </source>
</evidence>
<proteinExistence type="predicted"/>
<dbReference type="STRING" id="1123071.SAMN02745181_0472"/>
<feature type="compositionally biased region" description="Low complexity" evidence="1">
    <location>
        <begin position="23"/>
        <end position="34"/>
    </location>
</feature>
<reference evidence="2 3" key="1">
    <citation type="submission" date="2016-11" db="EMBL/GenBank/DDBJ databases">
        <authorList>
            <person name="Jaros S."/>
            <person name="Januszkiewicz K."/>
            <person name="Wedrychowicz H."/>
        </authorList>
    </citation>
    <scope>NUCLEOTIDE SEQUENCE [LARGE SCALE GENOMIC DNA]</scope>
    <source>
        <strain evidence="2 3">DSM 18772</strain>
    </source>
</reference>
<evidence type="ECO:0000313" key="3">
    <source>
        <dbReference type="Proteomes" id="UP000184510"/>
    </source>
</evidence>
<organism evidence="2 3">
    <name type="scientific">Rubritalea squalenifaciens DSM 18772</name>
    <dbReference type="NCBI Taxonomy" id="1123071"/>
    <lineage>
        <taxon>Bacteria</taxon>
        <taxon>Pseudomonadati</taxon>
        <taxon>Verrucomicrobiota</taxon>
        <taxon>Verrucomicrobiia</taxon>
        <taxon>Verrucomicrobiales</taxon>
        <taxon>Rubritaleaceae</taxon>
        <taxon>Rubritalea</taxon>
    </lineage>
</organism>
<feature type="region of interest" description="Disordered" evidence="1">
    <location>
        <begin position="256"/>
        <end position="286"/>
    </location>
</feature>
<name>A0A1M6CH04_9BACT</name>
<keyword evidence="3" id="KW-1185">Reference proteome</keyword>
<feature type="compositionally biased region" description="Polar residues" evidence="1">
    <location>
        <begin position="256"/>
        <end position="283"/>
    </location>
</feature>
<evidence type="ECO:0000256" key="1">
    <source>
        <dbReference type="SAM" id="MobiDB-lite"/>
    </source>
</evidence>
<dbReference type="InParanoid" id="A0A1M6CH04"/>
<sequence>MRYFTPLYSAAGALLGGEGGGANPAAEEAGAEQASVSNSDSGDSAEPAAESVPLSVTGENGEFHPDWLEQESLADYRKTLSKFKTPEDLARSYANLERMRRVPDLGEEADQKAVETFRRANDIPLEAGGYELQLPEELPAGVEMPEGALEHYQQLAHGINATPAQAQAILDKHLEYLSSQAQEAEGTLTKARQQAVGELRREWGHEFDAKLQNAQKVYDVFSSIAGVNLERADFTENVEFVKLMAAVSSKLSEGSFHQASQGIPGSQFTGGKQEAQNIMSSPTHPDHAAFWDSSHPQHQSIQRKVAQLQQG</sequence>
<dbReference type="Proteomes" id="UP000184510">
    <property type="component" value="Unassembled WGS sequence"/>
</dbReference>
<feature type="region of interest" description="Disordered" evidence="1">
    <location>
        <begin position="14"/>
        <end position="65"/>
    </location>
</feature>
<accession>A0A1M6CH04</accession>
<dbReference type="AlphaFoldDB" id="A0A1M6CH04"/>
<dbReference type="EMBL" id="FQYR01000002">
    <property type="protein sequence ID" value="SHI60034.1"/>
    <property type="molecule type" value="Genomic_DNA"/>
</dbReference>
<gene>
    <name evidence="2" type="ORF">SAMN02745181_0472</name>
</gene>